<protein>
    <recommendedName>
        <fullName evidence="4">Pseudopilin GspJ</fullName>
    </recommendedName>
</protein>
<dbReference type="Proteomes" id="UP000318538">
    <property type="component" value="Chromosome"/>
</dbReference>
<evidence type="ECO:0000313" key="3">
    <source>
        <dbReference type="Proteomes" id="UP000318538"/>
    </source>
</evidence>
<dbReference type="NCBIfam" id="TIGR02532">
    <property type="entry name" value="IV_pilin_GFxxxE"/>
    <property type="match status" value="1"/>
</dbReference>
<evidence type="ECO:0000313" key="2">
    <source>
        <dbReference type="EMBL" id="QDT05523.1"/>
    </source>
</evidence>
<keyword evidence="1" id="KW-0812">Transmembrane</keyword>
<dbReference type="SUPFAM" id="SSF54523">
    <property type="entry name" value="Pili subunits"/>
    <property type="match status" value="1"/>
</dbReference>
<dbReference type="OrthoDB" id="9812770at2"/>
<dbReference type="KEGG" id="rlc:K227x_39230"/>
<dbReference type="InterPro" id="IPR012902">
    <property type="entry name" value="N_methyl_site"/>
</dbReference>
<sequence length="341" mass="37415">MKMHAGCRRGYTILELMLSLVLLAALMMVAWSILGSYQDAEQRGWNQAYQMQVIRIARDWLESDAACLMEPRVAMTPSAIQSQSFQSSPNDLRPFRGDELGFEVDVVPSLDPLAWLEAVTNANEPLSTTTQSYTAANQNTAIALDPIAIHHLRYQIVTGTSAPSAVNTATTDSVDDLFDLQRQLVPIDRWSQADSSSPSEELLTTEDLYRISDEELPVDSGDESKAPSTSIRNLIAPRFRYSDGKQWLGQWDSQLKGGLPRAIELSFDLPSASTSYETIDPEDGDAEQFIAGDFDDMAESIQPAMAADASADAGSDDTPLIRDVRIVVLVHGSSVQGDQHE</sequence>
<feature type="transmembrane region" description="Helical" evidence="1">
    <location>
        <begin position="12"/>
        <end position="34"/>
    </location>
</feature>
<reference evidence="2 3" key="1">
    <citation type="submission" date="2019-02" db="EMBL/GenBank/DDBJ databases">
        <title>Deep-cultivation of Planctomycetes and their phenomic and genomic characterization uncovers novel biology.</title>
        <authorList>
            <person name="Wiegand S."/>
            <person name="Jogler M."/>
            <person name="Boedeker C."/>
            <person name="Pinto D."/>
            <person name="Vollmers J."/>
            <person name="Rivas-Marin E."/>
            <person name="Kohn T."/>
            <person name="Peeters S.H."/>
            <person name="Heuer A."/>
            <person name="Rast P."/>
            <person name="Oberbeckmann S."/>
            <person name="Bunk B."/>
            <person name="Jeske O."/>
            <person name="Meyerdierks A."/>
            <person name="Storesund J.E."/>
            <person name="Kallscheuer N."/>
            <person name="Luecker S."/>
            <person name="Lage O.M."/>
            <person name="Pohl T."/>
            <person name="Merkel B.J."/>
            <person name="Hornburger P."/>
            <person name="Mueller R.-W."/>
            <person name="Bruemmer F."/>
            <person name="Labrenz M."/>
            <person name="Spormann A.M."/>
            <person name="Op den Camp H."/>
            <person name="Overmann J."/>
            <person name="Amann R."/>
            <person name="Jetten M.S.M."/>
            <person name="Mascher T."/>
            <person name="Medema M.H."/>
            <person name="Devos D.P."/>
            <person name="Kaster A.-K."/>
            <person name="Ovreas L."/>
            <person name="Rohde M."/>
            <person name="Galperin M.Y."/>
            <person name="Jogler C."/>
        </authorList>
    </citation>
    <scope>NUCLEOTIDE SEQUENCE [LARGE SCALE GENOMIC DNA]</scope>
    <source>
        <strain evidence="2 3">K22_7</strain>
    </source>
</reference>
<keyword evidence="1" id="KW-1133">Transmembrane helix</keyword>
<dbReference type="EMBL" id="CP036525">
    <property type="protein sequence ID" value="QDT05523.1"/>
    <property type="molecule type" value="Genomic_DNA"/>
</dbReference>
<proteinExistence type="predicted"/>
<organism evidence="2 3">
    <name type="scientific">Rubripirellula lacrimiformis</name>
    <dbReference type="NCBI Taxonomy" id="1930273"/>
    <lineage>
        <taxon>Bacteria</taxon>
        <taxon>Pseudomonadati</taxon>
        <taxon>Planctomycetota</taxon>
        <taxon>Planctomycetia</taxon>
        <taxon>Pirellulales</taxon>
        <taxon>Pirellulaceae</taxon>
        <taxon>Rubripirellula</taxon>
    </lineage>
</organism>
<evidence type="ECO:0000256" key="1">
    <source>
        <dbReference type="SAM" id="Phobius"/>
    </source>
</evidence>
<gene>
    <name evidence="2" type="ORF">K227x_39230</name>
</gene>
<keyword evidence="1" id="KW-0472">Membrane</keyword>
<dbReference type="InterPro" id="IPR045584">
    <property type="entry name" value="Pilin-like"/>
</dbReference>
<name>A0A517NEG8_9BACT</name>
<dbReference type="AlphaFoldDB" id="A0A517NEG8"/>
<dbReference type="RefSeq" id="WP_145171697.1">
    <property type="nucleotide sequence ID" value="NZ_CP036525.1"/>
</dbReference>
<keyword evidence="3" id="KW-1185">Reference proteome</keyword>
<evidence type="ECO:0008006" key="4">
    <source>
        <dbReference type="Google" id="ProtNLM"/>
    </source>
</evidence>
<accession>A0A517NEG8</accession>